<accession>W7DUP2</accession>
<sequence length="73" mass="8412">MIMTEREAMTFLLACNCDKDEFFKFKCQSHNEAIDFVRLAGAPVYKEHLTEEGELIRWYSATNGTTEAVAFLK</sequence>
<evidence type="ECO:0000313" key="1">
    <source>
        <dbReference type="EMBL" id="EUJ59179.1"/>
    </source>
</evidence>
<reference evidence="1 2" key="1">
    <citation type="submission" date="2012-12" db="EMBL/GenBank/DDBJ databases">
        <title>Novel taxa of Listeriaceae from agricultural environments in the United States.</title>
        <authorList>
            <person name="den Bakker H.C."/>
            <person name="Allred A."/>
            <person name="Warchocki S."/>
            <person name="Wright E.M."/>
            <person name="Burrell A."/>
            <person name="Nightingale K.K."/>
            <person name="Kephart D."/>
            <person name="Wiedmann M."/>
        </authorList>
    </citation>
    <scope>NUCLEOTIDE SEQUENCE [LARGE SCALE GENOMIC DNA]</scope>
    <source>
        <strain evidence="1 2">FSL S10-1203</strain>
    </source>
</reference>
<name>W7DUP2_9LIST</name>
<dbReference type="PATRIC" id="fig|1265822.4.peg.1198"/>
<gene>
    <name evidence="1" type="ORF">MCOL2_05890</name>
</gene>
<protein>
    <submittedName>
        <fullName evidence="1">Uncharacterized protein</fullName>
    </submittedName>
</protein>
<comment type="caution">
    <text evidence="1">The sequence shown here is derived from an EMBL/GenBank/DDBJ whole genome shotgun (WGS) entry which is preliminary data.</text>
</comment>
<dbReference type="EMBL" id="AODM01000018">
    <property type="protein sequence ID" value="EUJ59179.1"/>
    <property type="molecule type" value="Genomic_DNA"/>
</dbReference>
<evidence type="ECO:0000313" key="2">
    <source>
        <dbReference type="Proteomes" id="UP000019241"/>
    </source>
</evidence>
<dbReference type="RefSeq" id="WP_036062881.1">
    <property type="nucleotide sequence ID" value="NZ_AODM01000018.1"/>
</dbReference>
<dbReference type="Proteomes" id="UP000019241">
    <property type="component" value="Unassembled WGS sequence"/>
</dbReference>
<proteinExistence type="predicted"/>
<organism evidence="1 2">
    <name type="scientific">Listeria fleischmannii FSL S10-1203</name>
    <dbReference type="NCBI Taxonomy" id="1265822"/>
    <lineage>
        <taxon>Bacteria</taxon>
        <taxon>Bacillati</taxon>
        <taxon>Bacillota</taxon>
        <taxon>Bacilli</taxon>
        <taxon>Bacillales</taxon>
        <taxon>Listeriaceae</taxon>
        <taxon>Listeria</taxon>
    </lineage>
</organism>
<dbReference type="AlphaFoldDB" id="W7DUP2"/>